<organism evidence="1 2">
    <name type="scientific">Microcoleus asticus IPMA8</name>
    <dbReference type="NCBI Taxonomy" id="2563858"/>
    <lineage>
        <taxon>Bacteria</taxon>
        <taxon>Bacillati</taxon>
        <taxon>Cyanobacteriota</taxon>
        <taxon>Cyanophyceae</taxon>
        <taxon>Oscillatoriophycideae</taxon>
        <taxon>Oscillatoriales</taxon>
        <taxon>Microcoleaceae</taxon>
        <taxon>Microcoleus</taxon>
        <taxon>Microcoleus asticus</taxon>
    </lineage>
</organism>
<gene>
    <name evidence="1" type="ORF">E5S67_02835</name>
</gene>
<proteinExistence type="predicted"/>
<reference evidence="1 2" key="1">
    <citation type="journal article" date="2020" name="Sci. Rep.">
        <title>A novel cyanobacterial geosmin producer, revising GeoA distribution and dispersion patterns in Bacteria.</title>
        <authorList>
            <person name="Churro C."/>
            <person name="Semedo-Aguiar A.P."/>
            <person name="Silva A.D."/>
            <person name="Pereira-Leal J.B."/>
            <person name="Leite R.B."/>
        </authorList>
    </citation>
    <scope>NUCLEOTIDE SEQUENCE [LARGE SCALE GENOMIC DNA]</scope>
    <source>
        <strain evidence="1 2">IPMA8</strain>
    </source>
</reference>
<accession>A0ABX2D0A8</accession>
<dbReference type="RefSeq" id="WP_172188232.1">
    <property type="nucleotide sequence ID" value="NZ_CAWPPK010000260.1"/>
</dbReference>
<name>A0ABX2D0A8_9CYAN</name>
<evidence type="ECO:0000313" key="2">
    <source>
        <dbReference type="Proteomes" id="UP000702425"/>
    </source>
</evidence>
<dbReference type="EMBL" id="SRRZ01000047">
    <property type="protein sequence ID" value="NQE35105.1"/>
    <property type="molecule type" value="Genomic_DNA"/>
</dbReference>
<evidence type="ECO:0000313" key="1">
    <source>
        <dbReference type="EMBL" id="NQE35105.1"/>
    </source>
</evidence>
<keyword evidence="2" id="KW-1185">Reference proteome</keyword>
<dbReference type="Proteomes" id="UP000702425">
    <property type="component" value="Unassembled WGS sequence"/>
</dbReference>
<protein>
    <submittedName>
        <fullName evidence="1">Uncharacterized protein</fullName>
    </submittedName>
</protein>
<sequence length="89" mass="10278">MIYATAKVSIDFPDVHDASTRFEESKYLVLGDRSKLRNPVAERKDRIQDGSNLLTAQVNATSYGRAIEQPVDLAVRYILYYIEAYHLYY</sequence>
<comment type="caution">
    <text evidence="1">The sequence shown here is derived from an EMBL/GenBank/DDBJ whole genome shotgun (WGS) entry which is preliminary data.</text>
</comment>